<dbReference type="CDD" id="cd02947">
    <property type="entry name" value="TRX_family"/>
    <property type="match status" value="1"/>
</dbReference>
<dbReference type="InterPro" id="IPR013766">
    <property type="entry name" value="Thioredoxin_domain"/>
</dbReference>
<dbReference type="EMBL" id="MN741001">
    <property type="protein sequence ID" value="QHU22214.1"/>
    <property type="molecule type" value="Genomic_DNA"/>
</dbReference>
<sequence length="89" mass="9952">MALRIDYIGASWCKVCIVVKPELELIARSFNVPISVMDADEIEDDSVTKVPTLRVFKDDKLVLEIVTKHVDGLKSLLQTMGTLVVTDDF</sequence>
<dbReference type="Gene3D" id="3.40.30.10">
    <property type="entry name" value="Glutaredoxin"/>
    <property type="match status" value="1"/>
</dbReference>
<feature type="domain" description="Thioredoxin" evidence="1">
    <location>
        <begin position="10"/>
        <end position="74"/>
    </location>
</feature>
<name>A0A6C0L0B9_9ZZZZ</name>
<protein>
    <recommendedName>
        <fullName evidence="1">Thioredoxin domain-containing protein</fullName>
    </recommendedName>
</protein>
<evidence type="ECO:0000313" key="2">
    <source>
        <dbReference type="EMBL" id="QHU22214.1"/>
    </source>
</evidence>
<reference evidence="2" key="1">
    <citation type="journal article" date="2020" name="Nature">
        <title>Giant virus diversity and host interactions through global metagenomics.</title>
        <authorList>
            <person name="Schulz F."/>
            <person name="Roux S."/>
            <person name="Paez-Espino D."/>
            <person name="Jungbluth S."/>
            <person name="Walsh D.A."/>
            <person name="Denef V.J."/>
            <person name="McMahon K.D."/>
            <person name="Konstantinidis K.T."/>
            <person name="Eloe-Fadrosh E.A."/>
            <person name="Kyrpides N.C."/>
            <person name="Woyke T."/>
        </authorList>
    </citation>
    <scope>NUCLEOTIDE SEQUENCE</scope>
    <source>
        <strain evidence="2">GVMAG-S-3300013286-35</strain>
    </source>
</reference>
<organism evidence="2">
    <name type="scientific">viral metagenome</name>
    <dbReference type="NCBI Taxonomy" id="1070528"/>
    <lineage>
        <taxon>unclassified sequences</taxon>
        <taxon>metagenomes</taxon>
        <taxon>organismal metagenomes</taxon>
    </lineage>
</organism>
<dbReference type="SUPFAM" id="SSF52833">
    <property type="entry name" value="Thioredoxin-like"/>
    <property type="match status" value="1"/>
</dbReference>
<proteinExistence type="predicted"/>
<dbReference type="AlphaFoldDB" id="A0A6C0L0B9"/>
<dbReference type="Pfam" id="PF00085">
    <property type="entry name" value="Thioredoxin"/>
    <property type="match status" value="1"/>
</dbReference>
<accession>A0A6C0L0B9</accession>
<dbReference type="InterPro" id="IPR036249">
    <property type="entry name" value="Thioredoxin-like_sf"/>
</dbReference>
<evidence type="ECO:0000259" key="1">
    <source>
        <dbReference type="Pfam" id="PF00085"/>
    </source>
</evidence>